<sequence>MTSVIVGFSHLLLSKITGYLDDNVDRICFSLVCKRWFHDRDSYLMFNTDELKLKYSYCKRFYLRSYQSIYEKSLKQVKESSLYINEHDSISAIHDYSFTIGIYQATNIRKMIGCTTLEYGLPPNLTHLSFSQNFNEPLFQGCFPSSLKKIKFNLGFSQSIPPDVLPSQLEKLVIDNDQVTIEPGLFPSSLTILKLPSTEHTLQPGSIPPNLEYLEITIKTVPTTWIPAIRYLSNLTTLLFFNARSSAVGNVDLSQLPPTLTTLRFHSVYNLTSAVHPSIKQLDISFCNYDINEIFPTSNKYHFHQLSTTLPHDNSKAWKRLKIDKLVVCSLSPQKPIHSIPKGILTLDVRHRLNLKDPKLPNSIQKLKLTYPSYITETSNCSVPNNVRIMKIVDILSKKPTLAIPKSVRTIYLSTMSNSKLDWLQNQKVGSISLYYIW</sequence>
<dbReference type="SUPFAM" id="SSF52058">
    <property type="entry name" value="L domain-like"/>
    <property type="match status" value="1"/>
</dbReference>
<protein>
    <recommendedName>
        <fullName evidence="3">COI1 F-box domain-containing protein</fullName>
    </recommendedName>
</protein>
<dbReference type="InterPro" id="IPR032675">
    <property type="entry name" value="LRR_dom_sf"/>
</dbReference>
<dbReference type="GeneID" id="31367849"/>
<comment type="caution">
    <text evidence="1">The sequence shown here is derived from an EMBL/GenBank/DDBJ whole genome shotgun (WGS) entry which is preliminary data.</text>
</comment>
<dbReference type="InterPro" id="IPR051251">
    <property type="entry name" value="STK_FNIP-Repeat"/>
</dbReference>
<dbReference type="Pfam" id="PF05725">
    <property type="entry name" value="FNIP"/>
    <property type="match status" value="2"/>
</dbReference>
<dbReference type="InParanoid" id="D3BMG2"/>
<keyword evidence="2" id="KW-1185">Reference proteome</keyword>
<dbReference type="PANTHER" id="PTHR32134:SF92">
    <property type="entry name" value="FNIP REPEAT-CONTAINING PROTEIN"/>
    <property type="match status" value="1"/>
</dbReference>
<dbReference type="Gene3D" id="3.80.10.10">
    <property type="entry name" value="Ribonuclease Inhibitor"/>
    <property type="match status" value="1"/>
</dbReference>
<gene>
    <name evidence="1" type="ORF">PPL_12382</name>
</gene>
<proteinExistence type="predicted"/>
<organism evidence="1 2">
    <name type="scientific">Heterostelium pallidum (strain ATCC 26659 / Pp 5 / PN500)</name>
    <name type="common">Cellular slime mold</name>
    <name type="synonym">Polysphondylium pallidum</name>
    <dbReference type="NCBI Taxonomy" id="670386"/>
    <lineage>
        <taxon>Eukaryota</taxon>
        <taxon>Amoebozoa</taxon>
        <taxon>Evosea</taxon>
        <taxon>Eumycetozoa</taxon>
        <taxon>Dictyostelia</taxon>
        <taxon>Acytosteliales</taxon>
        <taxon>Acytosteliaceae</taxon>
        <taxon>Heterostelium</taxon>
    </lineage>
</organism>
<dbReference type="Gene3D" id="1.20.1280.50">
    <property type="match status" value="1"/>
</dbReference>
<name>D3BMG2_HETP5</name>
<evidence type="ECO:0008006" key="3">
    <source>
        <dbReference type="Google" id="ProtNLM"/>
    </source>
</evidence>
<dbReference type="OMA" id="DNTRICI"/>
<dbReference type="EMBL" id="ADBJ01000043">
    <property type="protein sequence ID" value="EFA77174.1"/>
    <property type="molecule type" value="Genomic_DNA"/>
</dbReference>
<dbReference type="PANTHER" id="PTHR32134">
    <property type="entry name" value="FNIP REPEAT-CONTAINING PROTEIN"/>
    <property type="match status" value="1"/>
</dbReference>
<dbReference type="AlphaFoldDB" id="D3BMG2"/>
<dbReference type="RefSeq" id="XP_020429303.1">
    <property type="nucleotide sequence ID" value="XM_020583116.1"/>
</dbReference>
<dbReference type="Proteomes" id="UP000001396">
    <property type="component" value="Unassembled WGS sequence"/>
</dbReference>
<accession>D3BMG2</accession>
<reference evidence="1 2" key="1">
    <citation type="journal article" date="2011" name="Genome Res.">
        <title>Phylogeny-wide analysis of social amoeba genomes highlights ancient origins for complex intercellular communication.</title>
        <authorList>
            <person name="Heidel A.J."/>
            <person name="Lawal H.M."/>
            <person name="Felder M."/>
            <person name="Schilde C."/>
            <person name="Helps N.R."/>
            <person name="Tunggal B."/>
            <person name="Rivero F."/>
            <person name="John U."/>
            <person name="Schleicher M."/>
            <person name="Eichinger L."/>
            <person name="Platzer M."/>
            <person name="Noegel A.A."/>
            <person name="Schaap P."/>
            <person name="Gloeckner G."/>
        </authorList>
    </citation>
    <scope>NUCLEOTIDE SEQUENCE [LARGE SCALE GENOMIC DNA]</scope>
    <source>
        <strain evidence="2">ATCC 26659 / Pp 5 / PN500</strain>
    </source>
</reference>
<dbReference type="InterPro" id="IPR008615">
    <property type="entry name" value="FNIP"/>
</dbReference>
<evidence type="ECO:0000313" key="1">
    <source>
        <dbReference type="EMBL" id="EFA77174.1"/>
    </source>
</evidence>
<evidence type="ECO:0000313" key="2">
    <source>
        <dbReference type="Proteomes" id="UP000001396"/>
    </source>
</evidence>